<dbReference type="GO" id="GO:0032259">
    <property type="term" value="P:methylation"/>
    <property type="evidence" value="ECO:0007669"/>
    <property type="project" value="UniProtKB-KW"/>
</dbReference>
<dbReference type="EC" id="2.1.-.-" evidence="1"/>
<keyword evidence="1" id="KW-0808">Transferase</keyword>
<keyword evidence="1" id="KW-0489">Methyltransferase</keyword>
<organism evidence="1 2">
    <name type="scientific">Blastococcus brunescens</name>
    <dbReference type="NCBI Taxonomy" id="1564165"/>
    <lineage>
        <taxon>Bacteria</taxon>
        <taxon>Bacillati</taxon>
        <taxon>Actinomycetota</taxon>
        <taxon>Actinomycetes</taxon>
        <taxon>Geodermatophilales</taxon>
        <taxon>Geodermatophilaceae</taxon>
        <taxon>Blastococcus</taxon>
    </lineage>
</organism>
<gene>
    <name evidence="1" type="ORF">U6N30_05670</name>
</gene>
<keyword evidence="2" id="KW-1185">Reference proteome</keyword>
<proteinExistence type="predicted"/>
<accession>A0ABZ1B700</accession>
<protein>
    <submittedName>
        <fullName evidence="1">Class I SAM-dependent methyltransferase</fullName>
        <ecNumber evidence="1">2.1.-.-</ecNumber>
    </submittedName>
</protein>
<dbReference type="GO" id="GO:0008168">
    <property type="term" value="F:methyltransferase activity"/>
    <property type="evidence" value="ECO:0007669"/>
    <property type="project" value="UniProtKB-KW"/>
</dbReference>
<evidence type="ECO:0000313" key="1">
    <source>
        <dbReference type="EMBL" id="WRL65164.1"/>
    </source>
</evidence>
<name>A0ABZ1B700_9ACTN</name>
<dbReference type="Gene3D" id="3.40.50.150">
    <property type="entry name" value="Vaccinia Virus protein VP39"/>
    <property type="match status" value="1"/>
</dbReference>
<sequence length="111" mass="11875">MTDDVTTWTAPRASLDLVLVAYLHLREDDALAVLTRAVGWLRPGGRLLVLGHDVANIEAGVGGPQEPAILHSVAGLAPVARLLAVDRLEQVRRQTPAGIALDTVLWGRRTA</sequence>
<dbReference type="Proteomes" id="UP001324287">
    <property type="component" value="Chromosome"/>
</dbReference>
<dbReference type="InterPro" id="IPR029063">
    <property type="entry name" value="SAM-dependent_MTases_sf"/>
</dbReference>
<reference evidence="1 2" key="1">
    <citation type="submission" date="2023-12" db="EMBL/GenBank/DDBJ databases">
        <title>Blastococcus brunescens sp. nov., an actonobacterium isolated from sandstone collected in sahara desert.</title>
        <authorList>
            <person name="Gtari M."/>
            <person name="Ghodhbane F."/>
        </authorList>
    </citation>
    <scope>NUCLEOTIDE SEQUENCE [LARGE SCALE GENOMIC DNA]</scope>
    <source>
        <strain evidence="1 2">BMG 8361</strain>
    </source>
</reference>
<dbReference type="SUPFAM" id="SSF53335">
    <property type="entry name" value="S-adenosyl-L-methionine-dependent methyltransferases"/>
    <property type="match status" value="1"/>
</dbReference>
<dbReference type="EMBL" id="CP141261">
    <property type="protein sequence ID" value="WRL65164.1"/>
    <property type="molecule type" value="Genomic_DNA"/>
</dbReference>
<dbReference type="RefSeq" id="WP_324276488.1">
    <property type="nucleotide sequence ID" value="NZ_CP141261.1"/>
</dbReference>
<evidence type="ECO:0000313" key="2">
    <source>
        <dbReference type="Proteomes" id="UP001324287"/>
    </source>
</evidence>